<reference evidence="2 3" key="1">
    <citation type="submission" date="2019-06" db="EMBL/GenBank/DDBJ databases">
        <title>Draft genome of Aliikangiella marina GYP-15.</title>
        <authorList>
            <person name="Wang G."/>
        </authorList>
    </citation>
    <scope>NUCLEOTIDE SEQUENCE [LARGE SCALE GENOMIC DNA]</scope>
    <source>
        <strain evidence="2 3">GYP-15</strain>
    </source>
</reference>
<dbReference type="EMBL" id="VIKR01000007">
    <property type="protein sequence ID" value="TQV70941.1"/>
    <property type="molecule type" value="Genomic_DNA"/>
</dbReference>
<dbReference type="Proteomes" id="UP000317839">
    <property type="component" value="Unassembled WGS sequence"/>
</dbReference>
<feature type="transmembrane region" description="Helical" evidence="1">
    <location>
        <begin position="184"/>
        <end position="208"/>
    </location>
</feature>
<comment type="caution">
    <text evidence="2">The sequence shown here is derived from an EMBL/GenBank/DDBJ whole genome shotgun (WGS) entry which is preliminary data.</text>
</comment>
<keyword evidence="1" id="KW-1133">Transmembrane helix</keyword>
<name>A0A545T165_9GAMM</name>
<evidence type="ECO:0000256" key="1">
    <source>
        <dbReference type="SAM" id="Phobius"/>
    </source>
</evidence>
<dbReference type="AlphaFoldDB" id="A0A545T165"/>
<feature type="transmembrane region" description="Helical" evidence="1">
    <location>
        <begin position="214"/>
        <end position="235"/>
    </location>
</feature>
<protein>
    <submittedName>
        <fullName evidence="2">DUF3667 domain-containing protein</fullName>
    </submittedName>
</protein>
<gene>
    <name evidence="2" type="ORF">FLL45_21685</name>
</gene>
<accession>A0A545T165</accession>
<dbReference type="RefSeq" id="WP_142944158.1">
    <property type="nucleotide sequence ID" value="NZ_VIKR01000007.1"/>
</dbReference>
<keyword evidence="1" id="KW-0472">Membrane</keyword>
<feature type="transmembrane region" description="Helical" evidence="1">
    <location>
        <begin position="116"/>
        <end position="139"/>
    </location>
</feature>
<dbReference type="InterPro" id="IPR022134">
    <property type="entry name" value="DUF3667"/>
</dbReference>
<evidence type="ECO:0000313" key="2">
    <source>
        <dbReference type="EMBL" id="TQV70941.1"/>
    </source>
</evidence>
<evidence type="ECO:0000313" key="3">
    <source>
        <dbReference type="Proteomes" id="UP000317839"/>
    </source>
</evidence>
<keyword evidence="1" id="KW-0812">Transmembrane</keyword>
<organism evidence="2 3">
    <name type="scientific">Aliikangiella marina</name>
    <dbReference type="NCBI Taxonomy" id="1712262"/>
    <lineage>
        <taxon>Bacteria</taxon>
        <taxon>Pseudomonadati</taxon>
        <taxon>Pseudomonadota</taxon>
        <taxon>Gammaproteobacteria</taxon>
        <taxon>Oceanospirillales</taxon>
        <taxon>Pleioneaceae</taxon>
        <taxon>Aliikangiella</taxon>
    </lineage>
</organism>
<feature type="transmembrane region" description="Helical" evidence="1">
    <location>
        <begin position="151"/>
        <end position="172"/>
    </location>
</feature>
<dbReference type="OrthoDB" id="9111327at2"/>
<dbReference type="Pfam" id="PF12412">
    <property type="entry name" value="DUF3667"/>
    <property type="match status" value="1"/>
</dbReference>
<proteinExistence type="predicted"/>
<feature type="transmembrane region" description="Helical" evidence="1">
    <location>
        <begin position="85"/>
        <end position="104"/>
    </location>
</feature>
<keyword evidence="3" id="KW-1185">Reference proteome</keyword>
<sequence length="246" mass="28381">MKETLNSTNCLNCGAELTGPICAQCGQKKALPISVKQLFKNFWTQLLELDFRVFHTIKMLAISPGLLPKNYIEGRRQPYTNPFKLLFFVSTFYFLVLTFFDVSASFSPEDKETSKAVGAFLNYLIYLFLAPTALFLSWIFKSEKYNWSECYVTVCYWWSGYLLIGSILAIALQFYDQYFAMTRVVVGLLYILFAINQMFSLNIIALILKTLVFYISYYLSTFLVMGIVITLAYLIQFKPLMIAMPK</sequence>